<evidence type="ECO:0000259" key="1">
    <source>
        <dbReference type="PROSITE" id="PS51832"/>
    </source>
</evidence>
<evidence type="ECO:0000313" key="2">
    <source>
        <dbReference type="EMBL" id="MBS5519042.1"/>
    </source>
</evidence>
<dbReference type="InterPro" id="IPR037522">
    <property type="entry name" value="HD_GYP_dom"/>
</dbReference>
<proteinExistence type="predicted"/>
<dbReference type="Proteomes" id="UP000754226">
    <property type="component" value="Unassembled WGS sequence"/>
</dbReference>
<dbReference type="Pfam" id="PF13487">
    <property type="entry name" value="HD_5"/>
    <property type="match status" value="1"/>
</dbReference>
<feature type="domain" description="HD-GYP" evidence="1">
    <location>
        <begin position="223"/>
        <end position="414"/>
    </location>
</feature>
<accession>A0A943EBG3</accession>
<reference evidence="2" key="1">
    <citation type="submission" date="2021-02" db="EMBL/GenBank/DDBJ databases">
        <title>Infant gut strain persistence is associated with maternal origin, phylogeny, and functional potential including surface adhesion and iron acquisition.</title>
        <authorList>
            <person name="Lou Y.C."/>
        </authorList>
    </citation>
    <scope>NUCLEOTIDE SEQUENCE</scope>
    <source>
        <strain evidence="2">L3_106_000M1_dasL3_106_000M1_concoct_15</strain>
    </source>
</reference>
<name>A0A943EBG3_9FIRM</name>
<dbReference type="PANTHER" id="PTHR43155">
    <property type="entry name" value="CYCLIC DI-GMP PHOSPHODIESTERASE PA4108-RELATED"/>
    <property type="match status" value="1"/>
</dbReference>
<dbReference type="EMBL" id="JAGZCZ010000002">
    <property type="protein sequence ID" value="MBS5519042.1"/>
    <property type="molecule type" value="Genomic_DNA"/>
</dbReference>
<dbReference type="AlphaFoldDB" id="A0A943EBG3"/>
<evidence type="ECO:0000313" key="3">
    <source>
        <dbReference type="Proteomes" id="UP000754226"/>
    </source>
</evidence>
<dbReference type="CDD" id="cd00077">
    <property type="entry name" value="HDc"/>
    <property type="match status" value="2"/>
</dbReference>
<dbReference type="InterPro" id="IPR006674">
    <property type="entry name" value="HD_domain"/>
</dbReference>
<dbReference type="SMART" id="SM00471">
    <property type="entry name" value="HDc"/>
    <property type="match status" value="2"/>
</dbReference>
<organism evidence="2 3">
    <name type="scientific">Acidaminococcus intestini</name>
    <dbReference type="NCBI Taxonomy" id="187327"/>
    <lineage>
        <taxon>Bacteria</taxon>
        <taxon>Bacillati</taxon>
        <taxon>Bacillota</taxon>
        <taxon>Negativicutes</taxon>
        <taxon>Acidaminococcales</taxon>
        <taxon>Acidaminococcaceae</taxon>
        <taxon>Acidaminococcus</taxon>
    </lineage>
</organism>
<dbReference type="Pfam" id="PF01966">
    <property type="entry name" value="HD"/>
    <property type="match status" value="1"/>
</dbReference>
<dbReference type="InterPro" id="IPR003607">
    <property type="entry name" value="HD/PDEase_dom"/>
</dbReference>
<dbReference type="PROSITE" id="PS51832">
    <property type="entry name" value="HD_GYP"/>
    <property type="match status" value="1"/>
</dbReference>
<dbReference type="Gene3D" id="1.10.3210.10">
    <property type="entry name" value="Hypothetical protein af1432"/>
    <property type="match status" value="2"/>
</dbReference>
<gene>
    <name evidence="2" type="ORF">KHX13_01675</name>
</gene>
<sequence length="414" mass="47156">MKLDPLYFFLPMIEALDREEHDLVGATVGHGKRVAYLSYLMTRSLPWSPDERLAFVLAALLHDCGSVETIREMRDAARNGKPFRGTFSNGRVVDDANIHAQKGEDLLQDMPFYSQIKGVVMMHHEWANGTGPMGLREDASDKRAQVLYLADRMDIRYDLLSLSASGFREMVRDLLDLEHIEFSHYALALLEKNLTFEAVQKLQEIPLNRLLKSIVPSHACEYSLKDMLAITRFFERIVDNKSSFTKDHSHGIAMKALAMAQKYGWNEEKQERFLLAASLHNYGKLRVPSAILEKAGPLTAEEFQVMKNHVRWTYEVLDEIPDFGDIRDWASFHHEKLDGSGYVKGLCSKDLSFEERLMACIDIYQALTEKRPYKEGFSHEKAIAIMAELAHKGKIDGSIVKDLDAFFAPNKLPA</sequence>
<comment type="caution">
    <text evidence="2">The sequence shown here is derived from an EMBL/GenBank/DDBJ whole genome shotgun (WGS) entry which is preliminary data.</text>
</comment>
<dbReference type="SUPFAM" id="SSF109604">
    <property type="entry name" value="HD-domain/PDEase-like"/>
    <property type="match status" value="2"/>
</dbReference>
<protein>
    <submittedName>
        <fullName evidence="2">HD domain-containing protein</fullName>
    </submittedName>
</protein>
<dbReference type="PANTHER" id="PTHR43155:SF1">
    <property type="entry name" value="3'3'-CGAMP-SPECIFIC PHOSPHODIESTERASE 1"/>
    <property type="match status" value="1"/>
</dbReference>